<feature type="transmembrane region" description="Helical" evidence="1">
    <location>
        <begin position="6"/>
        <end position="26"/>
    </location>
</feature>
<organism evidence="2 3">
    <name type="scientific">Paenisporosarcina antarctica</name>
    <dbReference type="NCBI Taxonomy" id="417367"/>
    <lineage>
        <taxon>Bacteria</taxon>
        <taxon>Bacillati</taxon>
        <taxon>Bacillota</taxon>
        <taxon>Bacilli</taxon>
        <taxon>Bacillales</taxon>
        <taxon>Caryophanaceae</taxon>
        <taxon>Paenisporosarcina</taxon>
    </lineage>
</organism>
<evidence type="ECO:0000313" key="2">
    <source>
        <dbReference type="EMBL" id="QBP41552.1"/>
    </source>
</evidence>
<dbReference type="KEGG" id="panc:E2636_10550"/>
<evidence type="ECO:0000256" key="1">
    <source>
        <dbReference type="SAM" id="Phobius"/>
    </source>
</evidence>
<dbReference type="AlphaFoldDB" id="A0A4P6ZYQ4"/>
<gene>
    <name evidence="2" type="ORF">E2636_10550</name>
</gene>
<accession>A0A4P6ZYQ4</accession>
<feature type="transmembrane region" description="Helical" evidence="1">
    <location>
        <begin position="67"/>
        <end position="83"/>
    </location>
</feature>
<dbReference type="RefSeq" id="WP_134210154.1">
    <property type="nucleotide sequence ID" value="NZ_CP038015.1"/>
</dbReference>
<feature type="transmembrane region" description="Helical" evidence="1">
    <location>
        <begin position="103"/>
        <end position="125"/>
    </location>
</feature>
<dbReference type="InterPro" id="IPR024515">
    <property type="entry name" value="DUF3397"/>
</dbReference>
<dbReference type="EMBL" id="CP038015">
    <property type="protein sequence ID" value="QBP41552.1"/>
    <property type="molecule type" value="Genomic_DNA"/>
</dbReference>
<dbReference type="OrthoDB" id="2353183at2"/>
<name>A0A4P6ZYQ4_9BACL</name>
<keyword evidence="1" id="KW-0472">Membrane</keyword>
<reference evidence="2 3" key="1">
    <citation type="submission" date="2019-03" db="EMBL/GenBank/DDBJ databases">
        <title>Complete genome sequence of Paenisporosarcina antarctica CGMCC 1.6503T.</title>
        <authorList>
            <person name="Rong J.-C."/>
            <person name="Chi N.-Y."/>
            <person name="Zhang Q.-F."/>
        </authorList>
    </citation>
    <scope>NUCLEOTIDE SEQUENCE [LARGE SCALE GENOMIC DNA]</scope>
    <source>
        <strain evidence="2 3">CGMCC 1.6503</strain>
    </source>
</reference>
<feature type="transmembrane region" description="Helical" evidence="1">
    <location>
        <begin position="38"/>
        <end position="61"/>
    </location>
</feature>
<protein>
    <submittedName>
        <fullName evidence="2">DUF3397 family protein</fullName>
    </submittedName>
</protein>
<dbReference type="Proteomes" id="UP000294292">
    <property type="component" value="Chromosome"/>
</dbReference>
<proteinExistence type="predicted"/>
<dbReference type="Pfam" id="PF11877">
    <property type="entry name" value="DUF3397"/>
    <property type="match status" value="1"/>
</dbReference>
<keyword evidence="3" id="KW-1185">Reference proteome</keyword>
<sequence length="129" mass="14673">MSNIIQSVISFLLVFPIVMFLIVFIISRKGTGKSSIAFGHAADVTTFLLFFTVPIAIQSLFQIETRGSLVAMALIISVILTFLDWKSKNEIELLPLIKKIWRFLFLVLTLTYFAVWCLGLIVRLVKYLN</sequence>
<keyword evidence="1" id="KW-1133">Transmembrane helix</keyword>
<keyword evidence="1" id="KW-0812">Transmembrane</keyword>
<evidence type="ECO:0000313" key="3">
    <source>
        <dbReference type="Proteomes" id="UP000294292"/>
    </source>
</evidence>